<comment type="subcellular location">
    <subcellularLocation>
        <location evidence="1">Membrane</location>
        <topology evidence="1">Multi-pass membrane protein</topology>
    </subcellularLocation>
</comment>
<reference evidence="9 10" key="1">
    <citation type="journal article" date="2019" name="Sci. Rep.">
        <title>A multi-omics analysis of the grapevine pathogen Lasiodiplodia theobromae reveals that temperature affects the expression of virulence- and pathogenicity-related genes.</title>
        <authorList>
            <person name="Felix C."/>
            <person name="Meneses R."/>
            <person name="Goncalves M.F.M."/>
            <person name="Tilleman L."/>
            <person name="Duarte A.S."/>
            <person name="Jorrin-Novo J.V."/>
            <person name="Van de Peer Y."/>
            <person name="Deforce D."/>
            <person name="Van Nieuwerburgh F."/>
            <person name="Esteves A.C."/>
            <person name="Alves A."/>
        </authorList>
    </citation>
    <scope>NUCLEOTIDE SEQUENCE [LARGE SCALE GENOMIC DNA]</scope>
    <source>
        <strain evidence="9 10">LA-SOL3</strain>
    </source>
</reference>
<evidence type="ECO:0000256" key="3">
    <source>
        <dbReference type="ARBA" id="ARBA00022989"/>
    </source>
</evidence>
<evidence type="ECO:0000259" key="8">
    <source>
        <dbReference type="Pfam" id="PF20684"/>
    </source>
</evidence>
<evidence type="ECO:0000256" key="6">
    <source>
        <dbReference type="SAM" id="MobiDB-lite"/>
    </source>
</evidence>
<feature type="region of interest" description="Disordered" evidence="6">
    <location>
        <begin position="212"/>
        <end position="235"/>
    </location>
</feature>
<sequence>MWKNEIQGVHAWEIPLEHYNLYNLLIMCASVLYAPTQGFAKLSLLLFYRRLAPFTWFRAAIYVVMFVVVAYTLGIMFSLIFPCKPVASNWDVTIEGECINKAGIYIATAVINIATDLALLVLPIPVLVRLQIPRLEKVALIAMFGVGSMTCITSVVRLIILIPMLTDLDQTWAVSIPCVWILVEANLVVICGCLPIVRKFARHVAPKLFSYGSSPGPSDDDPSSTGGGSNIKGKKKSRMADFTFHTIGSKRSKPLVGGARRGIGKGSYGEDLSNIELNTTWAGDETVMGAGDTAGSLADDDGKRGESRDGSGMKRTWSDGGSETCIVETKTTVVEYGEATESIRNGFARPRGV</sequence>
<evidence type="ECO:0000256" key="7">
    <source>
        <dbReference type="SAM" id="Phobius"/>
    </source>
</evidence>
<feature type="compositionally biased region" description="Basic and acidic residues" evidence="6">
    <location>
        <begin position="300"/>
        <end position="312"/>
    </location>
</feature>
<evidence type="ECO:0000256" key="2">
    <source>
        <dbReference type="ARBA" id="ARBA00022692"/>
    </source>
</evidence>
<proteinExistence type="inferred from homology"/>
<gene>
    <name evidence="9" type="ORF">DBV05_g1146</name>
</gene>
<feature type="transmembrane region" description="Helical" evidence="7">
    <location>
        <begin position="102"/>
        <end position="126"/>
    </location>
</feature>
<comment type="similarity">
    <text evidence="5">Belongs to the SAT4 family.</text>
</comment>
<feature type="transmembrane region" description="Helical" evidence="7">
    <location>
        <begin position="172"/>
        <end position="197"/>
    </location>
</feature>
<evidence type="ECO:0000256" key="1">
    <source>
        <dbReference type="ARBA" id="ARBA00004141"/>
    </source>
</evidence>
<dbReference type="AlphaFoldDB" id="A0A5N5DQ62"/>
<keyword evidence="3 7" id="KW-1133">Transmembrane helix</keyword>
<dbReference type="GO" id="GO:0016020">
    <property type="term" value="C:membrane"/>
    <property type="evidence" value="ECO:0007669"/>
    <property type="project" value="UniProtKB-SubCell"/>
</dbReference>
<feature type="transmembrane region" description="Helical" evidence="7">
    <location>
        <begin position="24"/>
        <end position="48"/>
    </location>
</feature>
<dbReference type="OrthoDB" id="5342292at2759"/>
<dbReference type="InterPro" id="IPR049326">
    <property type="entry name" value="Rhodopsin_dom_fungi"/>
</dbReference>
<dbReference type="InterPro" id="IPR052337">
    <property type="entry name" value="SAT4-like"/>
</dbReference>
<keyword evidence="2 7" id="KW-0812">Transmembrane</keyword>
<feature type="domain" description="Rhodopsin" evidence="8">
    <location>
        <begin position="8"/>
        <end position="202"/>
    </location>
</feature>
<name>A0A5N5DQ62_9PEZI</name>
<evidence type="ECO:0000256" key="4">
    <source>
        <dbReference type="ARBA" id="ARBA00023136"/>
    </source>
</evidence>
<dbReference type="EMBL" id="VCHE01000004">
    <property type="protein sequence ID" value="KAB2580098.1"/>
    <property type="molecule type" value="Genomic_DNA"/>
</dbReference>
<feature type="region of interest" description="Disordered" evidence="6">
    <location>
        <begin position="290"/>
        <end position="321"/>
    </location>
</feature>
<keyword evidence="10" id="KW-1185">Reference proteome</keyword>
<keyword evidence="4 7" id="KW-0472">Membrane</keyword>
<dbReference type="PANTHER" id="PTHR33048">
    <property type="entry name" value="PTH11-LIKE INTEGRAL MEMBRANE PROTEIN (AFU_ORTHOLOGUE AFUA_5G11245)"/>
    <property type="match status" value="1"/>
</dbReference>
<dbReference type="Pfam" id="PF20684">
    <property type="entry name" value="Fung_rhodopsin"/>
    <property type="match status" value="1"/>
</dbReference>
<accession>A0A5N5DQ62</accession>
<feature type="transmembrane region" description="Helical" evidence="7">
    <location>
        <begin position="138"/>
        <end position="160"/>
    </location>
</feature>
<evidence type="ECO:0000256" key="5">
    <source>
        <dbReference type="ARBA" id="ARBA00038359"/>
    </source>
</evidence>
<feature type="transmembrane region" description="Helical" evidence="7">
    <location>
        <begin position="60"/>
        <end position="82"/>
    </location>
</feature>
<evidence type="ECO:0000313" key="10">
    <source>
        <dbReference type="Proteomes" id="UP000325902"/>
    </source>
</evidence>
<protein>
    <recommendedName>
        <fullName evidence="8">Rhodopsin domain-containing protein</fullName>
    </recommendedName>
</protein>
<dbReference type="Proteomes" id="UP000325902">
    <property type="component" value="Unassembled WGS sequence"/>
</dbReference>
<comment type="caution">
    <text evidence="9">The sequence shown here is derived from an EMBL/GenBank/DDBJ whole genome shotgun (WGS) entry which is preliminary data.</text>
</comment>
<evidence type="ECO:0000313" key="9">
    <source>
        <dbReference type="EMBL" id="KAB2580098.1"/>
    </source>
</evidence>
<dbReference type="PANTHER" id="PTHR33048:SF124">
    <property type="entry name" value="INTEGRAL MEMBRANE PROTEIN"/>
    <property type="match status" value="1"/>
</dbReference>
<organism evidence="9 10">
    <name type="scientific">Lasiodiplodia theobromae</name>
    <dbReference type="NCBI Taxonomy" id="45133"/>
    <lineage>
        <taxon>Eukaryota</taxon>
        <taxon>Fungi</taxon>
        <taxon>Dikarya</taxon>
        <taxon>Ascomycota</taxon>
        <taxon>Pezizomycotina</taxon>
        <taxon>Dothideomycetes</taxon>
        <taxon>Dothideomycetes incertae sedis</taxon>
        <taxon>Botryosphaeriales</taxon>
        <taxon>Botryosphaeriaceae</taxon>
        <taxon>Lasiodiplodia</taxon>
    </lineage>
</organism>